<keyword evidence="3" id="KW-1185">Reference proteome</keyword>
<dbReference type="EMBL" id="BMAT01008337">
    <property type="protein sequence ID" value="GFR82474.1"/>
    <property type="molecule type" value="Genomic_DNA"/>
</dbReference>
<evidence type="ECO:0000313" key="2">
    <source>
        <dbReference type="EMBL" id="GFR82474.1"/>
    </source>
</evidence>
<protein>
    <submittedName>
        <fullName evidence="2">Uncharacterized protein</fullName>
    </submittedName>
</protein>
<organism evidence="2 3">
    <name type="scientific">Elysia marginata</name>
    <dbReference type="NCBI Taxonomy" id="1093978"/>
    <lineage>
        <taxon>Eukaryota</taxon>
        <taxon>Metazoa</taxon>
        <taxon>Spiralia</taxon>
        <taxon>Lophotrochozoa</taxon>
        <taxon>Mollusca</taxon>
        <taxon>Gastropoda</taxon>
        <taxon>Heterobranchia</taxon>
        <taxon>Euthyneura</taxon>
        <taxon>Panpulmonata</taxon>
        <taxon>Sacoglossa</taxon>
        <taxon>Placobranchoidea</taxon>
        <taxon>Plakobranchidae</taxon>
        <taxon>Elysia</taxon>
    </lineage>
</organism>
<evidence type="ECO:0000313" key="3">
    <source>
        <dbReference type="Proteomes" id="UP000762676"/>
    </source>
</evidence>
<feature type="compositionally biased region" description="Basic residues" evidence="1">
    <location>
        <begin position="45"/>
        <end position="55"/>
    </location>
</feature>
<proteinExistence type="predicted"/>
<accession>A0AAV4GAH5</accession>
<feature type="region of interest" description="Disordered" evidence="1">
    <location>
        <begin position="1"/>
        <end position="59"/>
    </location>
</feature>
<sequence>MRGSPEKTDTGQTSVLSDGDKKMIEQVSQPEHRPRLRSRFLSISKSRRPHRRSRSKLSQEGRLLVDDFYSKPAKRFTPDNECALSRFAASGHWSLPRGPAQARFDQVDRSSLRGAHCCVIG</sequence>
<evidence type="ECO:0000256" key="1">
    <source>
        <dbReference type="SAM" id="MobiDB-lite"/>
    </source>
</evidence>
<gene>
    <name evidence="2" type="ORF">ElyMa_004098800</name>
</gene>
<dbReference type="AlphaFoldDB" id="A0AAV4GAH5"/>
<dbReference type="Proteomes" id="UP000762676">
    <property type="component" value="Unassembled WGS sequence"/>
</dbReference>
<reference evidence="2 3" key="1">
    <citation type="journal article" date="2021" name="Elife">
        <title>Chloroplast acquisition without the gene transfer in kleptoplastic sea slugs, Plakobranchus ocellatus.</title>
        <authorList>
            <person name="Maeda T."/>
            <person name="Takahashi S."/>
            <person name="Yoshida T."/>
            <person name="Shimamura S."/>
            <person name="Takaki Y."/>
            <person name="Nagai Y."/>
            <person name="Toyoda A."/>
            <person name="Suzuki Y."/>
            <person name="Arimoto A."/>
            <person name="Ishii H."/>
            <person name="Satoh N."/>
            <person name="Nishiyama T."/>
            <person name="Hasebe M."/>
            <person name="Maruyama T."/>
            <person name="Minagawa J."/>
            <person name="Obokata J."/>
            <person name="Shigenobu S."/>
        </authorList>
    </citation>
    <scope>NUCLEOTIDE SEQUENCE [LARGE SCALE GENOMIC DNA]</scope>
</reference>
<name>A0AAV4GAH5_9GAST</name>
<comment type="caution">
    <text evidence="2">The sequence shown here is derived from an EMBL/GenBank/DDBJ whole genome shotgun (WGS) entry which is preliminary data.</text>
</comment>